<dbReference type="CDD" id="cd22268">
    <property type="entry name" value="DPBB_RlpA-like"/>
    <property type="match status" value="1"/>
</dbReference>
<evidence type="ECO:0000313" key="8">
    <source>
        <dbReference type="EMBL" id="MQX36977.1"/>
    </source>
</evidence>
<dbReference type="GO" id="GO:0000270">
    <property type="term" value="P:peptidoglycan metabolic process"/>
    <property type="evidence" value="ECO:0007669"/>
    <property type="project" value="UniProtKB-UniRule"/>
</dbReference>
<keyword evidence="4" id="KW-0564">Palmitate</keyword>
<dbReference type="Gene3D" id="2.40.40.10">
    <property type="entry name" value="RlpA-like domain"/>
    <property type="match status" value="1"/>
</dbReference>
<dbReference type="PANTHER" id="PTHR34183">
    <property type="entry name" value="ENDOLYTIC PEPTIDOGLYCAN TRANSGLYCOSYLASE RLPA"/>
    <property type="match status" value="1"/>
</dbReference>
<dbReference type="PROSITE" id="PS51724">
    <property type="entry name" value="SPOR"/>
    <property type="match status" value="1"/>
</dbReference>
<dbReference type="NCBIfam" id="TIGR00413">
    <property type="entry name" value="rlpA"/>
    <property type="match status" value="1"/>
</dbReference>
<evidence type="ECO:0000256" key="5">
    <source>
        <dbReference type="RuleBase" id="RU003495"/>
    </source>
</evidence>
<dbReference type="InterPro" id="IPR012997">
    <property type="entry name" value="RplA"/>
</dbReference>
<dbReference type="InterPro" id="IPR036680">
    <property type="entry name" value="SPOR-like_sf"/>
</dbReference>
<dbReference type="InterPro" id="IPR009009">
    <property type="entry name" value="RlpA-like_DPBB"/>
</dbReference>
<dbReference type="AlphaFoldDB" id="A0A7X1ZGH4"/>
<dbReference type="GO" id="GO:0005886">
    <property type="term" value="C:plasma membrane"/>
    <property type="evidence" value="ECO:0007669"/>
    <property type="project" value="UniProtKB-SubCell"/>
</dbReference>
<keyword evidence="1 6" id="KW-0732">Signal</keyword>
<dbReference type="GO" id="GO:0042834">
    <property type="term" value="F:peptidoglycan binding"/>
    <property type="evidence" value="ECO:0007669"/>
    <property type="project" value="InterPro"/>
</dbReference>
<keyword evidence="4" id="KW-0472">Membrane</keyword>
<dbReference type="HAMAP" id="MF_02071">
    <property type="entry name" value="RlpA"/>
    <property type="match status" value="1"/>
</dbReference>
<organism evidence="8 9">
    <name type="scientific">Roseospira navarrensis</name>
    <dbReference type="NCBI Taxonomy" id="140058"/>
    <lineage>
        <taxon>Bacteria</taxon>
        <taxon>Pseudomonadati</taxon>
        <taxon>Pseudomonadota</taxon>
        <taxon>Alphaproteobacteria</taxon>
        <taxon>Rhodospirillales</taxon>
        <taxon>Rhodospirillaceae</taxon>
        <taxon>Roseospira</taxon>
    </lineage>
</organism>
<feature type="domain" description="SPOR" evidence="7">
    <location>
        <begin position="229"/>
        <end position="307"/>
    </location>
</feature>
<evidence type="ECO:0000256" key="3">
    <source>
        <dbReference type="ARBA" id="ARBA00023316"/>
    </source>
</evidence>
<keyword evidence="4" id="KW-1003">Cell membrane</keyword>
<keyword evidence="2 4" id="KW-0456">Lyase</keyword>
<dbReference type="InterPro" id="IPR007730">
    <property type="entry name" value="SPOR-like_dom"/>
</dbReference>
<dbReference type="PANTHER" id="PTHR34183:SF1">
    <property type="entry name" value="ENDOLYTIC PEPTIDOGLYCAN TRANSGLYCOSYLASE RLPA"/>
    <property type="match status" value="1"/>
</dbReference>
<dbReference type="Gene3D" id="3.30.70.1070">
    <property type="entry name" value="Sporulation related repeat"/>
    <property type="match status" value="1"/>
</dbReference>
<dbReference type="GO" id="GO:0009279">
    <property type="term" value="C:cell outer membrane"/>
    <property type="evidence" value="ECO:0007669"/>
    <property type="project" value="TreeGrafter"/>
</dbReference>
<dbReference type="Pfam" id="PF05036">
    <property type="entry name" value="SPOR"/>
    <property type="match status" value="1"/>
</dbReference>
<keyword evidence="3 4" id="KW-0961">Cell wall biogenesis/degradation</keyword>
<accession>A0A7X1ZGH4</accession>
<dbReference type="RefSeq" id="WP_153343997.1">
    <property type="nucleotide sequence ID" value="NZ_WIVE01000030.1"/>
</dbReference>
<feature type="chain" id="PRO_5031657986" description="Endolytic peptidoglycan transglycosylase RlpA" evidence="6">
    <location>
        <begin position="30"/>
        <end position="307"/>
    </location>
</feature>
<dbReference type="OrthoDB" id="9779128at2"/>
<comment type="similarity">
    <text evidence="4 5">Belongs to the RlpA family.</text>
</comment>
<proteinExistence type="inferred from homology"/>
<sequence>MTIRKRPAALAVRALVVAGVVALAGCAETAVTVNAAKSVTDSPTDPWAEGRYKVGTAYEIAGRWYTPREDYEYEEVGMASWYGPKFHGRTTANGERFDQNALTAAHRTLPMPSMVRVTNLDNGRTVDLRINDRGPFANDRILDVSKQAAELLGFRRQGTARVRVIILPEQSLALREGRDPAEVRSETVRLASTRPAGAFIPTATEVARAPTHTPVPVPPRRGGAAPAVTLGATGWYVQAGAFSDLGNAREVADHLSRVGPTRITSVQRNGRTLTRVRVGPVTDGRQAARLLQAVQASGYPDARLVAN</sequence>
<dbReference type="SUPFAM" id="SSF50685">
    <property type="entry name" value="Barwin-like endoglucanases"/>
    <property type="match status" value="1"/>
</dbReference>
<dbReference type="SUPFAM" id="SSF110997">
    <property type="entry name" value="Sporulation related repeat"/>
    <property type="match status" value="1"/>
</dbReference>
<reference evidence="8 9" key="1">
    <citation type="submission" date="2019-10" db="EMBL/GenBank/DDBJ databases">
        <title>Draft whole-genome sequence of the purple nonsulfur photosynthetic bacterium Roseospira navarrensis DSM 15114.</title>
        <authorList>
            <person name="Kyndt J.A."/>
            <person name="Meyer T.E."/>
        </authorList>
    </citation>
    <scope>NUCLEOTIDE SEQUENCE [LARGE SCALE GENOMIC DNA]</scope>
    <source>
        <strain evidence="8 9">DSM 15114</strain>
    </source>
</reference>
<dbReference type="PROSITE" id="PS51257">
    <property type="entry name" value="PROKAR_LIPOPROTEIN"/>
    <property type="match status" value="1"/>
</dbReference>
<protein>
    <recommendedName>
        <fullName evidence="4">Endolytic peptidoglycan transglycosylase RlpA</fullName>
        <ecNumber evidence="4">4.2.2.-</ecNumber>
    </recommendedName>
</protein>
<dbReference type="Proteomes" id="UP000434582">
    <property type="component" value="Unassembled WGS sequence"/>
</dbReference>
<keyword evidence="4" id="KW-0449">Lipoprotein</keyword>
<evidence type="ECO:0000313" key="9">
    <source>
        <dbReference type="Proteomes" id="UP000434582"/>
    </source>
</evidence>
<dbReference type="EMBL" id="WIVE01000030">
    <property type="protein sequence ID" value="MQX36977.1"/>
    <property type="molecule type" value="Genomic_DNA"/>
</dbReference>
<comment type="caution">
    <text evidence="8">The sequence shown here is derived from an EMBL/GenBank/DDBJ whole genome shotgun (WGS) entry which is preliminary data.</text>
</comment>
<dbReference type="GO" id="GO:0008932">
    <property type="term" value="F:lytic endotransglycosylase activity"/>
    <property type="evidence" value="ECO:0007669"/>
    <property type="project" value="UniProtKB-UniRule"/>
</dbReference>
<dbReference type="InterPro" id="IPR034718">
    <property type="entry name" value="RlpA"/>
</dbReference>
<name>A0A7X1ZGH4_9PROT</name>
<evidence type="ECO:0000256" key="4">
    <source>
        <dbReference type="HAMAP-Rule" id="MF_02071"/>
    </source>
</evidence>
<dbReference type="EC" id="4.2.2.-" evidence="4"/>
<comment type="subcellular location">
    <subcellularLocation>
        <location evidence="4">Cell membrane</location>
        <topology evidence="4">Lipid-anchor</topology>
    </subcellularLocation>
</comment>
<evidence type="ECO:0000256" key="2">
    <source>
        <dbReference type="ARBA" id="ARBA00023239"/>
    </source>
</evidence>
<dbReference type="InterPro" id="IPR036908">
    <property type="entry name" value="RlpA-like_sf"/>
</dbReference>
<comment type="function">
    <text evidence="4">Lytic transglycosylase with a strong preference for naked glycan strands that lack stem peptides.</text>
</comment>
<dbReference type="Pfam" id="PF03330">
    <property type="entry name" value="DPBB_1"/>
    <property type="match status" value="1"/>
</dbReference>
<evidence type="ECO:0000256" key="6">
    <source>
        <dbReference type="SAM" id="SignalP"/>
    </source>
</evidence>
<evidence type="ECO:0000256" key="1">
    <source>
        <dbReference type="ARBA" id="ARBA00022729"/>
    </source>
</evidence>
<feature type="signal peptide" evidence="6">
    <location>
        <begin position="1"/>
        <end position="29"/>
    </location>
</feature>
<gene>
    <name evidence="4" type="primary">rlpA</name>
    <name evidence="8" type="ORF">GHC57_10655</name>
</gene>
<dbReference type="GO" id="GO:0071555">
    <property type="term" value="P:cell wall organization"/>
    <property type="evidence" value="ECO:0007669"/>
    <property type="project" value="UniProtKB-KW"/>
</dbReference>
<keyword evidence="9" id="KW-1185">Reference proteome</keyword>
<evidence type="ECO:0000259" key="7">
    <source>
        <dbReference type="PROSITE" id="PS51724"/>
    </source>
</evidence>